<dbReference type="PANTHER" id="PTHR44688:SF16">
    <property type="entry name" value="DNA-BINDING TRANSCRIPTIONAL ACTIVATOR DEVR_DOSR"/>
    <property type="match status" value="1"/>
</dbReference>
<keyword evidence="3" id="KW-0804">Transcription</keyword>
<proteinExistence type="predicted"/>
<feature type="domain" description="HTH luxR-type" evidence="4">
    <location>
        <begin position="283"/>
        <end position="350"/>
    </location>
</feature>
<dbReference type="InterPro" id="IPR000792">
    <property type="entry name" value="Tscrpt_reg_LuxR_C"/>
</dbReference>
<dbReference type="SUPFAM" id="SSF46894">
    <property type="entry name" value="C-terminal effector domain of the bipartite response regulators"/>
    <property type="match status" value="1"/>
</dbReference>
<dbReference type="Pfam" id="PF00196">
    <property type="entry name" value="GerE"/>
    <property type="match status" value="1"/>
</dbReference>
<sequence length="350" mass="37886">MSRPRSRLEAVRERIERSCAAGGDARTLRVRLLAEIRRVVPFDAYAWVMTDPETTVGAAPLADVPALPELPALIRLRYSTGLNRWTTLAEDPVALLAAATGGDLRRSRLWREVLSRYDVSDAVSVVFRDRFGCWAFLELWRTRGATFGPADAAFLRDVVVPATEALRRSQARTFAEPVTARLPGPLVLLLSPDLEVIRQTPGTSDPLRVLQPRDDGGPTVPAAAYNVAAQLLAVEAGVDAHEPRARVHLAGGLWLTLRAARLGPAGDGGDIAVTIEQCSPADRLALFARCCGLSDREAEVLGHLAAGADTRVVAEQMFVSAHTVQDHLKNVFEKSGTRSRRALLARALGS</sequence>
<evidence type="ECO:0000313" key="6">
    <source>
        <dbReference type="Proteomes" id="UP001499924"/>
    </source>
</evidence>
<gene>
    <name evidence="5" type="ORF">GCM10010531_10270</name>
</gene>
<dbReference type="InterPro" id="IPR016032">
    <property type="entry name" value="Sig_transdc_resp-reg_C-effctor"/>
</dbReference>
<dbReference type="Gene3D" id="1.10.10.10">
    <property type="entry name" value="Winged helix-like DNA-binding domain superfamily/Winged helix DNA-binding domain"/>
    <property type="match status" value="1"/>
</dbReference>
<accession>A0ABP6P2A0</accession>
<name>A0ABP6P2A0_9ACTN</name>
<evidence type="ECO:0000256" key="3">
    <source>
        <dbReference type="ARBA" id="ARBA00023163"/>
    </source>
</evidence>
<comment type="caution">
    <text evidence="5">The sequence shown here is derived from an EMBL/GenBank/DDBJ whole genome shotgun (WGS) entry which is preliminary data.</text>
</comment>
<evidence type="ECO:0000259" key="4">
    <source>
        <dbReference type="PROSITE" id="PS50043"/>
    </source>
</evidence>
<dbReference type="EMBL" id="BAAAVV010000002">
    <property type="protein sequence ID" value="GAA3160664.1"/>
    <property type="molecule type" value="Genomic_DNA"/>
</dbReference>
<dbReference type="InterPro" id="IPR036388">
    <property type="entry name" value="WH-like_DNA-bd_sf"/>
</dbReference>
<dbReference type="PANTHER" id="PTHR44688">
    <property type="entry name" value="DNA-BINDING TRANSCRIPTIONAL ACTIVATOR DEVR_DOSR"/>
    <property type="match status" value="1"/>
</dbReference>
<dbReference type="PRINTS" id="PR00038">
    <property type="entry name" value="HTHLUXR"/>
</dbReference>
<evidence type="ECO:0000256" key="2">
    <source>
        <dbReference type="ARBA" id="ARBA00023125"/>
    </source>
</evidence>
<evidence type="ECO:0000313" key="5">
    <source>
        <dbReference type="EMBL" id="GAA3160664.1"/>
    </source>
</evidence>
<keyword evidence="6" id="KW-1185">Reference proteome</keyword>
<dbReference type="SMART" id="SM00421">
    <property type="entry name" value="HTH_LUXR"/>
    <property type="match status" value="1"/>
</dbReference>
<dbReference type="Proteomes" id="UP001499924">
    <property type="component" value="Unassembled WGS sequence"/>
</dbReference>
<dbReference type="PROSITE" id="PS00622">
    <property type="entry name" value="HTH_LUXR_1"/>
    <property type="match status" value="1"/>
</dbReference>
<dbReference type="CDD" id="cd06170">
    <property type="entry name" value="LuxR_C_like"/>
    <property type="match status" value="1"/>
</dbReference>
<organism evidence="5 6">
    <name type="scientific">Blastococcus jejuensis</name>
    <dbReference type="NCBI Taxonomy" id="351224"/>
    <lineage>
        <taxon>Bacteria</taxon>
        <taxon>Bacillati</taxon>
        <taxon>Actinomycetota</taxon>
        <taxon>Actinomycetes</taxon>
        <taxon>Geodermatophilales</taxon>
        <taxon>Geodermatophilaceae</taxon>
        <taxon>Blastococcus</taxon>
    </lineage>
</organism>
<dbReference type="PROSITE" id="PS50043">
    <property type="entry name" value="HTH_LUXR_2"/>
    <property type="match status" value="1"/>
</dbReference>
<keyword evidence="1" id="KW-0805">Transcription regulation</keyword>
<keyword evidence="2" id="KW-0238">DNA-binding</keyword>
<reference evidence="6" key="1">
    <citation type="journal article" date="2019" name="Int. J. Syst. Evol. Microbiol.">
        <title>The Global Catalogue of Microorganisms (GCM) 10K type strain sequencing project: providing services to taxonomists for standard genome sequencing and annotation.</title>
        <authorList>
            <consortium name="The Broad Institute Genomics Platform"/>
            <consortium name="The Broad Institute Genome Sequencing Center for Infectious Disease"/>
            <person name="Wu L."/>
            <person name="Ma J."/>
        </authorList>
    </citation>
    <scope>NUCLEOTIDE SEQUENCE [LARGE SCALE GENOMIC DNA]</scope>
    <source>
        <strain evidence="6">JCM 15614</strain>
    </source>
</reference>
<protein>
    <submittedName>
        <fullName evidence="5">LuxR C-terminal-related transcriptional regulator</fullName>
    </submittedName>
</protein>
<evidence type="ECO:0000256" key="1">
    <source>
        <dbReference type="ARBA" id="ARBA00023015"/>
    </source>
</evidence>